<evidence type="ECO:0000256" key="3">
    <source>
        <dbReference type="ARBA" id="ARBA00022946"/>
    </source>
</evidence>
<keyword evidence="2" id="KW-0804">Transcription</keyword>
<comment type="similarity">
    <text evidence="1">Belongs to the mTERF family.</text>
</comment>
<protein>
    <submittedName>
        <fullName evidence="4">Uncharacterized protein</fullName>
    </submittedName>
</protein>
<evidence type="ECO:0000313" key="4">
    <source>
        <dbReference type="EMBL" id="KAK4341221.1"/>
    </source>
</evidence>
<dbReference type="EMBL" id="JAVYJV010000022">
    <property type="protein sequence ID" value="KAK4341221.1"/>
    <property type="molecule type" value="Genomic_DNA"/>
</dbReference>
<keyword evidence="3" id="KW-0809">Transit peptide</keyword>
<keyword evidence="5" id="KW-1185">Reference proteome</keyword>
<dbReference type="InterPro" id="IPR038538">
    <property type="entry name" value="MTERF_sf"/>
</dbReference>
<dbReference type="Pfam" id="PF02536">
    <property type="entry name" value="mTERF"/>
    <property type="match status" value="1"/>
</dbReference>
<sequence>MGRQLDEVVDYPDYFRHSLKRRLESRQKLLMRKNISCTLSEMLDCNQKKFLFKFGLKQNQSENASRSLFTSAKVSRRTGFFCKILAKQEGHAKLLKSDRESKVP</sequence>
<dbReference type="Proteomes" id="UP001291623">
    <property type="component" value="Unassembled WGS sequence"/>
</dbReference>
<dbReference type="AlphaFoldDB" id="A0AAE1QXP7"/>
<keyword evidence="2" id="KW-0806">Transcription termination</keyword>
<comment type="caution">
    <text evidence="4">The sequence shown here is derived from an EMBL/GenBank/DDBJ whole genome shotgun (WGS) entry which is preliminary data.</text>
</comment>
<proteinExistence type="inferred from homology"/>
<evidence type="ECO:0000256" key="2">
    <source>
        <dbReference type="ARBA" id="ARBA00022472"/>
    </source>
</evidence>
<dbReference type="InterPro" id="IPR003690">
    <property type="entry name" value="MTERF"/>
</dbReference>
<organism evidence="4 5">
    <name type="scientific">Anisodus tanguticus</name>
    <dbReference type="NCBI Taxonomy" id="243964"/>
    <lineage>
        <taxon>Eukaryota</taxon>
        <taxon>Viridiplantae</taxon>
        <taxon>Streptophyta</taxon>
        <taxon>Embryophyta</taxon>
        <taxon>Tracheophyta</taxon>
        <taxon>Spermatophyta</taxon>
        <taxon>Magnoliopsida</taxon>
        <taxon>eudicotyledons</taxon>
        <taxon>Gunneridae</taxon>
        <taxon>Pentapetalae</taxon>
        <taxon>asterids</taxon>
        <taxon>lamiids</taxon>
        <taxon>Solanales</taxon>
        <taxon>Solanaceae</taxon>
        <taxon>Solanoideae</taxon>
        <taxon>Hyoscyameae</taxon>
        <taxon>Anisodus</taxon>
    </lineage>
</organism>
<dbReference type="GO" id="GO:0006353">
    <property type="term" value="P:DNA-templated transcription termination"/>
    <property type="evidence" value="ECO:0007669"/>
    <property type="project" value="UniProtKB-KW"/>
</dbReference>
<accession>A0AAE1QXP7</accession>
<evidence type="ECO:0000256" key="1">
    <source>
        <dbReference type="ARBA" id="ARBA00007692"/>
    </source>
</evidence>
<dbReference type="GO" id="GO:0003676">
    <property type="term" value="F:nucleic acid binding"/>
    <property type="evidence" value="ECO:0007669"/>
    <property type="project" value="InterPro"/>
</dbReference>
<reference evidence="4" key="1">
    <citation type="submission" date="2023-12" db="EMBL/GenBank/DDBJ databases">
        <title>Genome assembly of Anisodus tanguticus.</title>
        <authorList>
            <person name="Wang Y.-J."/>
        </authorList>
    </citation>
    <scope>NUCLEOTIDE SEQUENCE</scope>
    <source>
        <strain evidence="4">KB-2021</strain>
        <tissue evidence="4">Leaf</tissue>
    </source>
</reference>
<gene>
    <name evidence="4" type="ORF">RND71_039722</name>
</gene>
<dbReference type="Gene3D" id="1.25.70.10">
    <property type="entry name" value="Transcription termination factor 3, mitochondrial"/>
    <property type="match status" value="1"/>
</dbReference>
<evidence type="ECO:0000313" key="5">
    <source>
        <dbReference type="Proteomes" id="UP001291623"/>
    </source>
</evidence>
<keyword evidence="2" id="KW-0805">Transcription regulation</keyword>
<name>A0AAE1QXP7_9SOLA</name>